<feature type="transmembrane region" description="Helical" evidence="2">
    <location>
        <begin position="275"/>
        <end position="296"/>
    </location>
</feature>
<dbReference type="PANTHER" id="PTHR36435:SF1">
    <property type="entry name" value="CAAX AMINO TERMINAL PROTEASE FAMILY PROTEIN"/>
    <property type="match status" value="1"/>
</dbReference>
<feature type="transmembrane region" description="Helical" evidence="2">
    <location>
        <begin position="190"/>
        <end position="211"/>
    </location>
</feature>
<feature type="region of interest" description="Disordered" evidence="1">
    <location>
        <begin position="418"/>
        <end position="441"/>
    </location>
</feature>
<feature type="transmembrane region" description="Helical" evidence="2">
    <location>
        <begin position="388"/>
        <end position="409"/>
    </location>
</feature>
<sequence>MTEQRPDEQQPPEQDGGHPAGRPPAGPPGAAPDPGQRWPAPPYPGPAYGAPQPYPGPAYGAPQPYPGQPYPGQPYGAPQPSPYGQPGQQYGGPPPYPPQSWPPPAPPYAGPPQQAWPAHPHPEPREYHQMLRTWTYAWWKPVLGIVLVMLGMVIVAPLVLMPVLMIGVAIEGGPFWESFEQAASLQAIGPASLLYLNLTLGSTILVCWFVMRYLHKMRPRWLTSVAPKMRWRFFFACLGLSVVALVAQIVAGSVLPGSGAQEPAGEVNEFTSTTAVLALIVLLTTPLQAAGEEYVFRGYLMQALGSLFRYKWIALLVTSTLFAMAHGVQNFPLFFDRFMFGLIAGWLVLRTGGLEAGIAMHILNNFLAFGYALTYADLTETLNVSEAGWGNVPLTLVQSGTYAVLVLLVTRKMGLRNRTDPPLPASPAAPSSGVERVPSGA</sequence>
<proteinExistence type="predicted"/>
<evidence type="ECO:0000256" key="1">
    <source>
        <dbReference type="SAM" id="MobiDB-lite"/>
    </source>
</evidence>
<evidence type="ECO:0000313" key="4">
    <source>
        <dbReference type="EMBL" id="MBY9075728.1"/>
    </source>
</evidence>
<comment type="caution">
    <text evidence="4">The sequence shown here is derived from an EMBL/GenBank/DDBJ whole genome shotgun (WGS) entry which is preliminary data.</text>
</comment>
<feature type="region of interest" description="Disordered" evidence="1">
    <location>
        <begin position="1"/>
        <end position="121"/>
    </location>
</feature>
<keyword evidence="2" id="KW-0472">Membrane</keyword>
<keyword evidence="2" id="KW-0812">Transmembrane</keyword>
<dbReference type="EMBL" id="JAIEZQ010000002">
    <property type="protein sequence ID" value="MBY9075728.1"/>
    <property type="molecule type" value="Genomic_DNA"/>
</dbReference>
<keyword evidence="5" id="KW-1185">Reference proteome</keyword>
<reference evidence="4 5" key="1">
    <citation type="submission" date="2021-08" db="EMBL/GenBank/DDBJ databases">
        <title>Nocardioides bacterium WL0053 sp. nov., isolated from the sediment.</title>
        <authorList>
            <person name="Wang L."/>
            <person name="Zhang D."/>
            <person name="Zhang A."/>
        </authorList>
    </citation>
    <scope>NUCLEOTIDE SEQUENCE [LARGE SCALE GENOMIC DNA]</scope>
    <source>
        <strain evidence="4 5">WL0053</strain>
    </source>
</reference>
<dbReference type="Pfam" id="PF02517">
    <property type="entry name" value="Rce1-like"/>
    <property type="match status" value="1"/>
</dbReference>
<feature type="transmembrane region" description="Helical" evidence="2">
    <location>
        <begin position="308"/>
        <end position="325"/>
    </location>
</feature>
<dbReference type="PANTHER" id="PTHR36435">
    <property type="entry name" value="SLR1288 PROTEIN"/>
    <property type="match status" value="1"/>
</dbReference>
<keyword evidence="4" id="KW-0645">Protease</keyword>
<keyword evidence="2" id="KW-1133">Transmembrane helix</keyword>
<evidence type="ECO:0000256" key="2">
    <source>
        <dbReference type="SAM" id="Phobius"/>
    </source>
</evidence>
<feature type="transmembrane region" description="Helical" evidence="2">
    <location>
        <begin position="231"/>
        <end position="255"/>
    </location>
</feature>
<dbReference type="RefSeq" id="WP_221025440.1">
    <property type="nucleotide sequence ID" value="NZ_JAIEZQ010000002.1"/>
</dbReference>
<dbReference type="GO" id="GO:0008237">
    <property type="term" value="F:metallopeptidase activity"/>
    <property type="evidence" value="ECO:0007669"/>
    <property type="project" value="UniProtKB-KW"/>
</dbReference>
<dbReference type="Proteomes" id="UP000754710">
    <property type="component" value="Unassembled WGS sequence"/>
</dbReference>
<keyword evidence="4" id="KW-0482">Metalloprotease</keyword>
<accession>A0ABS7RNV3</accession>
<feature type="compositionally biased region" description="Low complexity" evidence="1">
    <location>
        <begin position="46"/>
        <end position="62"/>
    </location>
</feature>
<gene>
    <name evidence="4" type="ORF">K1X13_12920</name>
</gene>
<feature type="transmembrane region" description="Helical" evidence="2">
    <location>
        <begin position="142"/>
        <end position="170"/>
    </location>
</feature>
<name>A0ABS7RNV3_9ACTN</name>
<feature type="compositionally biased region" description="Pro residues" evidence="1">
    <location>
        <begin position="63"/>
        <end position="83"/>
    </location>
</feature>
<feature type="compositionally biased region" description="Pro residues" evidence="1">
    <location>
        <begin position="21"/>
        <end position="31"/>
    </location>
</feature>
<dbReference type="InterPro" id="IPR052710">
    <property type="entry name" value="CAAX_protease"/>
</dbReference>
<protein>
    <submittedName>
        <fullName evidence="4">CPBP family intramembrane metalloprotease</fullName>
    </submittedName>
</protein>
<evidence type="ECO:0000259" key="3">
    <source>
        <dbReference type="Pfam" id="PF02517"/>
    </source>
</evidence>
<feature type="domain" description="CAAX prenyl protease 2/Lysostaphin resistance protein A-like" evidence="3">
    <location>
        <begin position="277"/>
        <end position="367"/>
    </location>
</feature>
<keyword evidence="4" id="KW-0378">Hydrolase</keyword>
<dbReference type="InterPro" id="IPR003675">
    <property type="entry name" value="Rce1/LyrA-like_dom"/>
</dbReference>
<evidence type="ECO:0000313" key="5">
    <source>
        <dbReference type="Proteomes" id="UP000754710"/>
    </source>
</evidence>
<feature type="compositionally biased region" description="Pro residues" evidence="1">
    <location>
        <begin position="92"/>
        <end position="110"/>
    </location>
</feature>
<organism evidence="4 5">
    <name type="scientific">Nocardioides jiangsuensis</name>
    <dbReference type="NCBI Taxonomy" id="2866161"/>
    <lineage>
        <taxon>Bacteria</taxon>
        <taxon>Bacillati</taxon>
        <taxon>Actinomycetota</taxon>
        <taxon>Actinomycetes</taxon>
        <taxon>Propionibacteriales</taxon>
        <taxon>Nocardioidaceae</taxon>
        <taxon>Nocardioides</taxon>
    </lineage>
</organism>